<evidence type="ECO:0000259" key="2">
    <source>
        <dbReference type="PROSITE" id="PS50837"/>
    </source>
</evidence>
<feature type="transmembrane region" description="Helical" evidence="1">
    <location>
        <begin position="657"/>
        <end position="678"/>
    </location>
</feature>
<name>A0A5A5TBK0_9CHLR</name>
<feature type="transmembrane region" description="Helical" evidence="1">
    <location>
        <begin position="495"/>
        <end position="516"/>
    </location>
</feature>
<sequence>MEDRACPGEMKIPNQKLRQERERRFWTHADVARYINLLPDFGSTETDSALVEHWECGLTPPGPRYCQALCTIFQMDAQALGLFPAPANARYRGVLTPTRDSYQTVAYDEEQNFGTLWAALNQQPQNSGFTHAPTHIDNTVFRNIKQSLPQERNNRQHLLRRVRRFWITDVLEHSLHHAALIELGFQTRPDALVNPWHLLQESAQAKRTLPPKTAIIQVYDEADGALLILGEPGAGKTTLLLDLTRHLLNRAEQDETQLIPVVFNLSSWAIKRMPMREWLVEELHDKYQVPRKIGQNWIDNERILLLLDGLDEVTSFYRMSCIEAINAFRQKYGMVPVVVCSRSAEYHTLSTQLNLQMAVVIQPLSLQQIERYLQQVGKPLEALRMALQHDLALQELATTPLMLSVLTLAYHGLPLDEILENSTLEAKRQQIFATYVQRMLTRRGSSTHHSPAKTVQWLAYLARQMKHQNQSVFYIEHIQPDWLEDVPFHRLYDRLAIQLIGICVGALISLVVSLLFLGTMTITVRAIYEIMGALLGALLSGRSIEPLPERKHPQHHNRNKIRLLLHNSPLRNGLGVALMILCTPGGSTWHAPLKGIIISSTFGLISALLSLLLVPDATNNRQYRTGTILKQGALIGVLIGLSTGLSFTLTIGPVVGIGFGLIVGISFALIALLLLLFFSQRSQTIQLAEIISWSPQGLWHGLVSTRYLKQGALVAGLVGLGVGLSNALIFGPSVTLTKILSIQLNKIPTIGNNIDLLYRAIVGLGFGLTTGISLGLSYCFILGLLHGLSNHKLEEHHRMTPNQGIGRSARNGLIVGTICAWVSWLIQVAMLFLFTHSYDLFSLQFSTLVEQGSDTQIPLLLHQGLDEVLFLGLHNALFIGPSCGLLVGLLIGGWACIQHTVLRLLLWRSGAMPWNYSHFLDFATERILLRKVGGGYIFVHRLLLDYFASLLPRQKAETPQLPTIQDYPR</sequence>
<feature type="transmembrane region" description="Helical" evidence="1">
    <location>
        <begin position="634"/>
        <end position="651"/>
    </location>
</feature>
<feature type="domain" description="NACHT" evidence="2">
    <location>
        <begin position="224"/>
        <end position="315"/>
    </location>
</feature>
<evidence type="ECO:0000256" key="1">
    <source>
        <dbReference type="SAM" id="Phobius"/>
    </source>
</evidence>
<proteinExistence type="predicted"/>
<comment type="caution">
    <text evidence="3">The sequence shown here is derived from an EMBL/GenBank/DDBJ whole genome shotgun (WGS) entry which is preliminary data.</text>
</comment>
<dbReference type="SUPFAM" id="SSF52540">
    <property type="entry name" value="P-loop containing nucleoside triphosphate hydrolases"/>
    <property type="match status" value="1"/>
</dbReference>
<dbReference type="Gene3D" id="3.40.50.300">
    <property type="entry name" value="P-loop containing nucleotide triphosphate hydrolases"/>
    <property type="match status" value="1"/>
</dbReference>
<feature type="transmembrane region" description="Helical" evidence="1">
    <location>
        <begin position="809"/>
        <end position="834"/>
    </location>
</feature>
<dbReference type="RefSeq" id="WP_149401714.1">
    <property type="nucleotide sequence ID" value="NZ_BIXY01000029.1"/>
</dbReference>
<evidence type="ECO:0000313" key="4">
    <source>
        <dbReference type="Proteomes" id="UP000322530"/>
    </source>
</evidence>
<feature type="transmembrane region" description="Helical" evidence="1">
    <location>
        <begin position="595"/>
        <end position="614"/>
    </location>
</feature>
<evidence type="ECO:0000313" key="3">
    <source>
        <dbReference type="EMBL" id="GCF08737.1"/>
    </source>
</evidence>
<reference evidence="3 4" key="1">
    <citation type="submission" date="2019-01" db="EMBL/GenBank/DDBJ databases">
        <title>Draft genome sequence of Dictyobacter sp. Uno17.</title>
        <authorList>
            <person name="Wang C.M."/>
            <person name="Zheng Y."/>
            <person name="Sakai Y."/>
            <person name="Abe K."/>
            <person name="Yokota A."/>
            <person name="Yabe S."/>
        </authorList>
    </citation>
    <scope>NUCLEOTIDE SEQUENCE [LARGE SCALE GENOMIC DNA]</scope>
    <source>
        <strain evidence="3 4">Uno17</strain>
    </source>
</reference>
<organism evidence="3 4">
    <name type="scientific">Dictyobacter arantiisoli</name>
    <dbReference type="NCBI Taxonomy" id="2014874"/>
    <lineage>
        <taxon>Bacteria</taxon>
        <taxon>Bacillati</taxon>
        <taxon>Chloroflexota</taxon>
        <taxon>Ktedonobacteria</taxon>
        <taxon>Ktedonobacterales</taxon>
        <taxon>Dictyobacteraceae</taxon>
        <taxon>Dictyobacter</taxon>
    </lineage>
</organism>
<feature type="transmembrane region" description="Helical" evidence="1">
    <location>
        <begin position="712"/>
        <end position="736"/>
    </location>
</feature>
<dbReference type="InterPro" id="IPR027417">
    <property type="entry name" value="P-loop_NTPase"/>
</dbReference>
<dbReference type="AlphaFoldDB" id="A0A5A5TBK0"/>
<gene>
    <name evidence="3" type="ORF">KDI_23010</name>
</gene>
<dbReference type="Pfam" id="PF05729">
    <property type="entry name" value="NACHT"/>
    <property type="match status" value="1"/>
</dbReference>
<dbReference type="EMBL" id="BIXY01000029">
    <property type="protein sequence ID" value="GCF08737.1"/>
    <property type="molecule type" value="Genomic_DNA"/>
</dbReference>
<feature type="transmembrane region" description="Helical" evidence="1">
    <location>
        <begin position="876"/>
        <end position="897"/>
    </location>
</feature>
<accession>A0A5A5TBK0</accession>
<keyword evidence="1" id="KW-0812">Transmembrane</keyword>
<keyword evidence="1" id="KW-0472">Membrane</keyword>
<dbReference type="OrthoDB" id="419058at2"/>
<feature type="transmembrane region" description="Helical" evidence="1">
    <location>
        <begin position="756"/>
        <end position="788"/>
    </location>
</feature>
<keyword evidence="1" id="KW-1133">Transmembrane helix</keyword>
<dbReference type="PROSITE" id="PS50837">
    <property type="entry name" value="NACHT"/>
    <property type="match status" value="1"/>
</dbReference>
<feature type="transmembrane region" description="Helical" evidence="1">
    <location>
        <begin position="570"/>
        <end position="589"/>
    </location>
</feature>
<dbReference type="InterPro" id="IPR007111">
    <property type="entry name" value="NACHT_NTPase"/>
</dbReference>
<dbReference type="Proteomes" id="UP000322530">
    <property type="component" value="Unassembled WGS sequence"/>
</dbReference>
<keyword evidence="4" id="KW-1185">Reference proteome</keyword>
<protein>
    <recommendedName>
        <fullName evidence="2">NACHT domain-containing protein</fullName>
    </recommendedName>
</protein>